<dbReference type="EMBL" id="JPGK01000003">
    <property type="protein sequence ID" value="KGA94212.1"/>
    <property type="molecule type" value="Genomic_DNA"/>
</dbReference>
<evidence type="ECO:0000313" key="1">
    <source>
        <dbReference type="EMBL" id="KGA94212.1"/>
    </source>
</evidence>
<name>A0A094WEZ4_9BACT</name>
<reference evidence="1 2" key="1">
    <citation type="submission" date="2014-06" db="EMBL/GenBank/DDBJ databases">
        <title>Draft genome sequence of iron oxidizing acidophile Leptospirillum ferriphilum DSM14647.</title>
        <authorList>
            <person name="Cardenas J.P."/>
            <person name="Lazcano M."/>
            <person name="Ossandon F.J."/>
            <person name="Corbett M."/>
            <person name="Holmes D.S."/>
            <person name="Watkin E."/>
        </authorList>
    </citation>
    <scope>NUCLEOTIDE SEQUENCE [LARGE SCALE GENOMIC DNA]</scope>
    <source>
        <strain evidence="1 2">DSM 14647</strain>
    </source>
</reference>
<organism evidence="1 2">
    <name type="scientific">Leptospirillum ferriphilum</name>
    <dbReference type="NCBI Taxonomy" id="178606"/>
    <lineage>
        <taxon>Bacteria</taxon>
        <taxon>Pseudomonadati</taxon>
        <taxon>Nitrospirota</taxon>
        <taxon>Nitrospiria</taxon>
        <taxon>Nitrospirales</taxon>
        <taxon>Nitrospiraceae</taxon>
        <taxon>Leptospirillum</taxon>
    </lineage>
</organism>
<accession>A0A094WEZ4</accession>
<comment type="caution">
    <text evidence="1">The sequence shown here is derived from an EMBL/GenBank/DDBJ whole genome shotgun (WGS) entry which is preliminary data.</text>
</comment>
<dbReference type="AlphaFoldDB" id="A0A094WEZ4"/>
<gene>
    <name evidence="1" type="ORF">LptCag_0975</name>
</gene>
<proteinExistence type="predicted"/>
<protein>
    <submittedName>
        <fullName evidence="1">Uncharacterized protein</fullName>
    </submittedName>
</protein>
<dbReference type="Proteomes" id="UP000029452">
    <property type="component" value="Unassembled WGS sequence"/>
</dbReference>
<sequence length="65" mass="7268">MKTVGGVGNERRIERARNLILKDTSVNIREFQEHVVLLLPDMNGCPGLPGKLVSLLFFSLFPKAM</sequence>
<dbReference type="PATRIC" id="fig|178606.4.peg.781"/>
<evidence type="ECO:0000313" key="2">
    <source>
        <dbReference type="Proteomes" id="UP000029452"/>
    </source>
</evidence>